<dbReference type="AlphaFoldDB" id="A0A078A0E4"/>
<gene>
    <name evidence="2" type="primary">Contig14085.g696</name>
    <name evidence="2" type="ORF">STYLEM_4611</name>
</gene>
<accession>A0A078A0E4</accession>
<dbReference type="InParanoid" id="A0A078A0E4"/>
<evidence type="ECO:0000313" key="3">
    <source>
        <dbReference type="Proteomes" id="UP000039865"/>
    </source>
</evidence>
<evidence type="ECO:0000256" key="1">
    <source>
        <dbReference type="SAM" id="Coils"/>
    </source>
</evidence>
<dbReference type="Pfam" id="PF05811">
    <property type="entry name" value="DUF842"/>
    <property type="match status" value="1"/>
</dbReference>
<proteinExistence type="predicted"/>
<keyword evidence="1" id="KW-0175">Coiled coil</keyword>
<dbReference type="InterPro" id="IPR008560">
    <property type="entry name" value="DUF842_euk"/>
</dbReference>
<protein>
    <submittedName>
        <fullName evidence="2">Uncharacterized protein</fullName>
    </submittedName>
</protein>
<feature type="coiled-coil region" evidence="1">
    <location>
        <begin position="6"/>
        <end position="37"/>
    </location>
</feature>
<reference evidence="2 3" key="1">
    <citation type="submission" date="2014-06" db="EMBL/GenBank/DDBJ databases">
        <authorList>
            <person name="Swart Estienne"/>
        </authorList>
    </citation>
    <scope>NUCLEOTIDE SEQUENCE [LARGE SCALE GENOMIC DNA]</scope>
    <source>
        <strain evidence="2 3">130c</strain>
    </source>
</reference>
<dbReference type="EMBL" id="CCKQ01004459">
    <property type="protein sequence ID" value="CDW75620.1"/>
    <property type="molecule type" value="Genomic_DNA"/>
</dbReference>
<evidence type="ECO:0000313" key="2">
    <source>
        <dbReference type="EMBL" id="CDW75620.1"/>
    </source>
</evidence>
<keyword evidence="3" id="KW-1185">Reference proteome</keyword>
<organism evidence="2 3">
    <name type="scientific">Stylonychia lemnae</name>
    <name type="common">Ciliate</name>
    <dbReference type="NCBI Taxonomy" id="5949"/>
    <lineage>
        <taxon>Eukaryota</taxon>
        <taxon>Sar</taxon>
        <taxon>Alveolata</taxon>
        <taxon>Ciliophora</taxon>
        <taxon>Intramacronucleata</taxon>
        <taxon>Spirotrichea</taxon>
        <taxon>Stichotrichia</taxon>
        <taxon>Sporadotrichida</taxon>
        <taxon>Oxytrichidae</taxon>
        <taxon>Stylonychinae</taxon>
        <taxon>Stylonychia</taxon>
    </lineage>
</organism>
<name>A0A078A0E4_STYLE</name>
<sequence>MATPSLKVLSAEQIQAKQRVQQLNQELKNETIQLQHNLMNKLSLKQRIEQCMTQKCLELSKQSEEIINEEITKRKEQEAQNPSYTLDKAHYLSTRYFSLDRSLTVERAETCLNECQRPSEIIKRVLTQNFKEVQENIQHCCKDCEVINQESNSREINYQCVSKCLETNISILKDVDKILCDEFVSRADLLFF</sequence>
<dbReference type="Proteomes" id="UP000039865">
    <property type="component" value="Unassembled WGS sequence"/>
</dbReference>